<name>A0A8H7SUC8_9FUNG</name>
<dbReference type="AlphaFoldDB" id="A0A8H7SUC8"/>
<accession>A0A8H7SUC8</accession>
<evidence type="ECO:0000313" key="1">
    <source>
        <dbReference type="EMBL" id="KAG2234645.1"/>
    </source>
</evidence>
<reference evidence="1" key="1">
    <citation type="submission" date="2021-01" db="EMBL/GenBank/DDBJ databases">
        <title>Metabolic potential, ecology and presence of endohyphal bacteria is reflected in genomic diversity of Mucoromycotina.</title>
        <authorList>
            <person name="Muszewska A."/>
            <person name="Okrasinska A."/>
            <person name="Steczkiewicz K."/>
            <person name="Drgas O."/>
            <person name="Orlowska M."/>
            <person name="Perlinska-Lenart U."/>
            <person name="Aleksandrzak-Piekarczyk T."/>
            <person name="Szatraj K."/>
            <person name="Zielenkiewicz U."/>
            <person name="Pilsyk S."/>
            <person name="Malc E."/>
            <person name="Mieczkowski P."/>
            <person name="Kruszewska J.S."/>
            <person name="Biernat P."/>
            <person name="Pawlowska J."/>
        </authorList>
    </citation>
    <scope>NUCLEOTIDE SEQUENCE</scope>
    <source>
        <strain evidence="1">WA0000018081</strain>
    </source>
</reference>
<gene>
    <name evidence="1" type="ORF">INT48_005797</name>
</gene>
<keyword evidence="2" id="KW-1185">Reference proteome</keyword>
<protein>
    <submittedName>
        <fullName evidence="1">Uncharacterized protein</fullName>
    </submittedName>
</protein>
<comment type="caution">
    <text evidence="1">The sequence shown here is derived from an EMBL/GenBank/DDBJ whole genome shotgun (WGS) entry which is preliminary data.</text>
</comment>
<organism evidence="1 2">
    <name type="scientific">Thamnidium elegans</name>
    <dbReference type="NCBI Taxonomy" id="101142"/>
    <lineage>
        <taxon>Eukaryota</taxon>
        <taxon>Fungi</taxon>
        <taxon>Fungi incertae sedis</taxon>
        <taxon>Mucoromycota</taxon>
        <taxon>Mucoromycotina</taxon>
        <taxon>Mucoromycetes</taxon>
        <taxon>Mucorales</taxon>
        <taxon>Mucorineae</taxon>
        <taxon>Mucoraceae</taxon>
        <taxon>Thamnidium</taxon>
    </lineage>
</organism>
<evidence type="ECO:0000313" key="2">
    <source>
        <dbReference type="Proteomes" id="UP000613177"/>
    </source>
</evidence>
<dbReference type="Proteomes" id="UP000613177">
    <property type="component" value="Unassembled WGS sequence"/>
</dbReference>
<sequence>MPRKIPDDAKWCKENIQTLTAKAFFDEYNFTDSRKASRRYNTILQKYLIDNEKEKRRNTVRNRIHEICADYVGDVAEQEANELRNGDEELSTQTQARIGEIIPDAAASEVNLNDEQARTLLSDEPAQEPTHHEHVQQEPLNDIQDCFRIFKNEVKRIIQGNQTLKIEEHVQELLSLNNILLLQPLQYSHLMRSIFTDSLLAKIHDEFQKKIEFPDMKFTPAEFMSIVENIMNLDSGITSVLSTTAGLLQIASKMPYEKQRVIVGLAMLIQKLPKNSINDVSAISETELWNTYFDSLLSCVLANSERSVLLRWLDKVIGPSLPLRPDAVVSIVDQLKFSATLGHGEVKIAEPTCNKAALCMDLARVACFSKEAIDLHLLESSISFQIHGFAITFFLTRLDHDGLYVMYEVGHLEFPSSLAQLPVFTNLKNLNILLLVCHVFWKFCKKSDIPSIMQQRRRTSVKLTDLIDLTDPTKDRNRSCPVRF</sequence>
<dbReference type="EMBL" id="JAEPRE010000048">
    <property type="protein sequence ID" value="KAG2234645.1"/>
    <property type="molecule type" value="Genomic_DNA"/>
</dbReference>
<proteinExistence type="predicted"/>